<dbReference type="InterPro" id="IPR000835">
    <property type="entry name" value="HTH_MarR-typ"/>
</dbReference>
<protein>
    <recommendedName>
        <fullName evidence="2">HTH marR-type domain-containing protein</fullName>
    </recommendedName>
</protein>
<evidence type="ECO:0000313" key="3">
    <source>
        <dbReference type="EMBL" id="GAA2130626.1"/>
    </source>
</evidence>
<dbReference type="SMART" id="SM00347">
    <property type="entry name" value="HTH_MARR"/>
    <property type="match status" value="1"/>
</dbReference>
<comment type="caution">
    <text evidence="3">The sequence shown here is derived from an EMBL/GenBank/DDBJ whole genome shotgun (WGS) entry which is preliminary data.</text>
</comment>
<dbReference type="InterPro" id="IPR039422">
    <property type="entry name" value="MarR/SlyA-like"/>
</dbReference>
<name>A0ABN2YQE1_9ACTN</name>
<accession>A0ABN2YQE1</accession>
<dbReference type="Proteomes" id="UP001501020">
    <property type="component" value="Unassembled WGS sequence"/>
</dbReference>
<evidence type="ECO:0000256" key="1">
    <source>
        <dbReference type="SAM" id="MobiDB-lite"/>
    </source>
</evidence>
<dbReference type="InterPro" id="IPR036390">
    <property type="entry name" value="WH_DNA-bd_sf"/>
</dbReference>
<feature type="region of interest" description="Disordered" evidence="1">
    <location>
        <begin position="1"/>
        <end position="23"/>
    </location>
</feature>
<gene>
    <name evidence="3" type="ORF">GCM10009727_22680</name>
</gene>
<dbReference type="EMBL" id="BAAAMR010000015">
    <property type="protein sequence ID" value="GAA2130626.1"/>
    <property type="molecule type" value="Genomic_DNA"/>
</dbReference>
<reference evidence="3 4" key="1">
    <citation type="journal article" date="2019" name="Int. J. Syst. Evol. Microbiol.">
        <title>The Global Catalogue of Microorganisms (GCM) 10K type strain sequencing project: providing services to taxonomists for standard genome sequencing and annotation.</title>
        <authorList>
            <consortium name="The Broad Institute Genomics Platform"/>
            <consortium name="The Broad Institute Genome Sequencing Center for Infectious Disease"/>
            <person name="Wu L."/>
            <person name="Ma J."/>
        </authorList>
    </citation>
    <scope>NUCLEOTIDE SEQUENCE [LARGE SCALE GENOMIC DNA]</scope>
    <source>
        <strain evidence="3 4">JCM 13850</strain>
    </source>
</reference>
<dbReference type="InterPro" id="IPR036388">
    <property type="entry name" value="WH-like_DNA-bd_sf"/>
</dbReference>
<evidence type="ECO:0000313" key="4">
    <source>
        <dbReference type="Proteomes" id="UP001501020"/>
    </source>
</evidence>
<sequence>MRTRRPASGGTAAWEEERPHDPPVNFAGVTADRLPEDLTRLVWTLHRRLLQGQKPPAEEKVRPLAQVELLHLVAAEPGITVRQAASALRMKPHNVSTLVTLLVRDGYFVRVPDPADRRYVQLHPTPKMLAAAEQSNASSYRGIAEALSDLPEGAEQRIAAALPDLWTLVDRLTDRS</sequence>
<evidence type="ECO:0000259" key="2">
    <source>
        <dbReference type="PROSITE" id="PS50995"/>
    </source>
</evidence>
<dbReference type="PANTHER" id="PTHR33164">
    <property type="entry name" value="TRANSCRIPTIONAL REGULATOR, MARR FAMILY"/>
    <property type="match status" value="1"/>
</dbReference>
<keyword evidence="4" id="KW-1185">Reference proteome</keyword>
<proteinExistence type="predicted"/>
<dbReference type="PROSITE" id="PS50995">
    <property type="entry name" value="HTH_MARR_2"/>
    <property type="match status" value="1"/>
</dbReference>
<dbReference type="PANTHER" id="PTHR33164:SF103">
    <property type="entry name" value="REGULATORY PROTEIN MARR"/>
    <property type="match status" value="1"/>
</dbReference>
<dbReference type="SUPFAM" id="SSF46785">
    <property type="entry name" value="Winged helix' DNA-binding domain"/>
    <property type="match status" value="1"/>
</dbReference>
<dbReference type="Gene3D" id="1.10.10.10">
    <property type="entry name" value="Winged helix-like DNA-binding domain superfamily/Winged helix DNA-binding domain"/>
    <property type="match status" value="1"/>
</dbReference>
<organism evidence="3 4">
    <name type="scientific">Actinomadura napierensis</name>
    <dbReference type="NCBI Taxonomy" id="267854"/>
    <lineage>
        <taxon>Bacteria</taxon>
        <taxon>Bacillati</taxon>
        <taxon>Actinomycetota</taxon>
        <taxon>Actinomycetes</taxon>
        <taxon>Streptosporangiales</taxon>
        <taxon>Thermomonosporaceae</taxon>
        <taxon>Actinomadura</taxon>
    </lineage>
</organism>
<dbReference type="Pfam" id="PF12802">
    <property type="entry name" value="MarR_2"/>
    <property type="match status" value="1"/>
</dbReference>
<feature type="domain" description="HTH marR-type" evidence="2">
    <location>
        <begin position="31"/>
        <end position="174"/>
    </location>
</feature>